<accession>A0ABV0RQA1</accession>
<evidence type="ECO:0000256" key="4">
    <source>
        <dbReference type="ARBA" id="ARBA00022833"/>
    </source>
</evidence>
<dbReference type="PANTHER" id="PTHR46134:SF6">
    <property type="entry name" value="ARF-GAP DOMAIN AND FG REPEAT-CONTAINING PROTEIN 1 ISOFORM X1"/>
    <property type="match status" value="1"/>
</dbReference>
<keyword evidence="6" id="KW-1185">Reference proteome</keyword>
<evidence type="ECO:0000313" key="5">
    <source>
        <dbReference type="EMBL" id="MEQ2210409.1"/>
    </source>
</evidence>
<keyword evidence="4" id="KW-0862">Zinc</keyword>
<keyword evidence="3" id="KW-0863">Zinc-finger</keyword>
<evidence type="ECO:0000256" key="3">
    <source>
        <dbReference type="ARBA" id="ARBA00022771"/>
    </source>
</evidence>
<dbReference type="EMBL" id="JAHRIN010053139">
    <property type="protein sequence ID" value="MEQ2210409.1"/>
    <property type="molecule type" value="Genomic_DNA"/>
</dbReference>
<organism evidence="5 6">
    <name type="scientific">Xenoophorus captivus</name>
    <dbReference type="NCBI Taxonomy" id="1517983"/>
    <lineage>
        <taxon>Eukaryota</taxon>
        <taxon>Metazoa</taxon>
        <taxon>Chordata</taxon>
        <taxon>Craniata</taxon>
        <taxon>Vertebrata</taxon>
        <taxon>Euteleostomi</taxon>
        <taxon>Actinopterygii</taxon>
        <taxon>Neopterygii</taxon>
        <taxon>Teleostei</taxon>
        <taxon>Neoteleostei</taxon>
        <taxon>Acanthomorphata</taxon>
        <taxon>Ovalentaria</taxon>
        <taxon>Atherinomorphae</taxon>
        <taxon>Cyprinodontiformes</taxon>
        <taxon>Goodeidae</taxon>
        <taxon>Xenoophorus</taxon>
    </lineage>
</organism>
<protein>
    <recommendedName>
        <fullName evidence="7">ArfGAP with FG repeats 1a</fullName>
    </recommendedName>
</protein>
<evidence type="ECO:0008006" key="7">
    <source>
        <dbReference type="Google" id="ProtNLM"/>
    </source>
</evidence>
<gene>
    <name evidence="5" type="ORF">XENOCAPTIV_013026</name>
</gene>
<sequence>FTVLSSSRSVGEFTSALPLQSSHSSASGGLANANFANFDNFPKSCNADFGSFSSSSQSNSTGAGKDVVQSTNVPADRYAVLADLDNMFSSAETEQGRLNPALFSCASLPGGGIPGGMSSATAASAGVAGLPQKQPTGFTGGDRYAALAELDTVFSSSAPATSVYNTSSTSQGGIFGSETVSSAQAQQVMPGMPQGFGGK</sequence>
<dbReference type="InterPro" id="IPR052248">
    <property type="entry name" value="Arf-GAP_FG-repeat_protein"/>
</dbReference>
<evidence type="ECO:0000256" key="1">
    <source>
        <dbReference type="ARBA" id="ARBA00022723"/>
    </source>
</evidence>
<keyword evidence="1" id="KW-0479">Metal-binding</keyword>
<reference evidence="5 6" key="1">
    <citation type="submission" date="2021-06" db="EMBL/GenBank/DDBJ databases">
        <authorList>
            <person name="Palmer J.M."/>
        </authorList>
    </citation>
    <scope>NUCLEOTIDE SEQUENCE [LARGE SCALE GENOMIC DNA]</scope>
    <source>
        <strain evidence="5 6">XC_2019</strain>
        <tissue evidence="5">Muscle</tissue>
    </source>
</reference>
<proteinExistence type="predicted"/>
<evidence type="ECO:0000313" key="6">
    <source>
        <dbReference type="Proteomes" id="UP001434883"/>
    </source>
</evidence>
<dbReference type="PANTHER" id="PTHR46134">
    <property type="entry name" value="DRONGO, ISOFORM F"/>
    <property type="match status" value="1"/>
</dbReference>
<evidence type="ECO:0000256" key="2">
    <source>
        <dbReference type="ARBA" id="ARBA00022737"/>
    </source>
</evidence>
<name>A0ABV0RQA1_9TELE</name>
<feature type="non-terminal residue" evidence="5">
    <location>
        <position position="1"/>
    </location>
</feature>
<dbReference type="Proteomes" id="UP001434883">
    <property type="component" value="Unassembled WGS sequence"/>
</dbReference>
<keyword evidence="2" id="KW-0677">Repeat</keyword>
<comment type="caution">
    <text evidence="5">The sequence shown here is derived from an EMBL/GenBank/DDBJ whole genome shotgun (WGS) entry which is preliminary data.</text>
</comment>